<comment type="caution">
    <text evidence="1">The sequence shown here is derived from an EMBL/GenBank/DDBJ whole genome shotgun (WGS) entry which is preliminary data.</text>
</comment>
<keyword evidence="2" id="KW-1185">Reference proteome</keyword>
<name>A0A9Q1BUA6_HOLLE</name>
<protein>
    <submittedName>
        <fullName evidence="1">Uncharacterized protein</fullName>
    </submittedName>
</protein>
<accession>A0A9Q1BUA6</accession>
<dbReference type="AlphaFoldDB" id="A0A9Q1BUA6"/>
<gene>
    <name evidence="1" type="ORF">HOLleu_22850</name>
</gene>
<sequence length="54" mass="6133">MYAKASHPVLHACHLKLITCPSVPFELSIFSLRAKVCHLDLHYFSCAPKHAIWT</sequence>
<organism evidence="1 2">
    <name type="scientific">Holothuria leucospilota</name>
    <name type="common">Black long sea cucumber</name>
    <name type="synonym">Mertensiothuria leucospilota</name>
    <dbReference type="NCBI Taxonomy" id="206669"/>
    <lineage>
        <taxon>Eukaryota</taxon>
        <taxon>Metazoa</taxon>
        <taxon>Echinodermata</taxon>
        <taxon>Eleutherozoa</taxon>
        <taxon>Echinozoa</taxon>
        <taxon>Holothuroidea</taxon>
        <taxon>Aspidochirotacea</taxon>
        <taxon>Aspidochirotida</taxon>
        <taxon>Holothuriidae</taxon>
        <taxon>Holothuria</taxon>
    </lineage>
</organism>
<dbReference type="EMBL" id="JAIZAY010000011">
    <property type="protein sequence ID" value="KAJ8032798.1"/>
    <property type="molecule type" value="Genomic_DNA"/>
</dbReference>
<proteinExistence type="predicted"/>
<reference evidence="1" key="1">
    <citation type="submission" date="2021-10" db="EMBL/GenBank/DDBJ databases">
        <title>Tropical sea cucumber genome reveals ecological adaptation and Cuvierian tubules defense mechanism.</title>
        <authorList>
            <person name="Chen T."/>
        </authorList>
    </citation>
    <scope>NUCLEOTIDE SEQUENCE</scope>
    <source>
        <strain evidence="1">Nanhai2018</strain>
        <tissue evidence="1">Muscle</tissue>
    </source>
</reference>
<dbReference type="Proteomes" id="UP001152320">
    <property type="component" value="Chromosome 11"/>
</dbReference>
<evidence type="ECO:0000313" key="2">
    <source>
        <dbReference type="Proteomes" id="UP001152320"/>
    </source>
</evidence>
<evidence type="ECO:0000313" key="1">
    <source>
        <dbReference type="EMBL" id="KAJ8032798.1"/>
    </source>
</evidence>